<dbReference type="InterPro" id="IPR006379">
    <property type="entry name" value="HAD-SF_hydro_IIB"/>
</dbReference>
<gene>
    <name evidence="1" type="ORF">FC60_GL001149</name>
</gene>
<dbReference type="PATRIC" id="fig|1423749.3.peg.1172"/>
<protein>
    <submittedName>
        <fullName evidence="1">Phosphatase YbjI</fullName>
    </submittedName>
</protein>
<dbReference type="NCBIfam" id="TIGR00099">
    <property type="entry name" value="Cof-subfamily"/>
    <property type="match status" value="1"/>
</dbReference>
<dbReference type="GO" id="GO:0000287">
    <property type="term" value="F:magnesium ion binding"/>
    <property type="evidence" value="ECO:0007669"/>
    <property type="project" value="TreeGrafter"/>
</dbReference>
<dbReference type="PANTHER" id="PTHR10000:SF53">
    <property type="entry name" value="5-AMINO-6-(5-PHOSPHO-D-RIBITYLAMINO)URACIL PHOSPHATASE YBJI-RELATED"/>
    <property type="match status" value="1"/>
</dbReference>
<dbReference type="CDD" id="cd07518">
    <property type="entry name" value="HAD_YbiV-Like"/>
    <property type="match status" value="1"/>
</dbReference>
<accession>A0A0R1VCT9</accession>
<sequence length="266" mass="29597">MIKAIAVDMDGTFLHSDGTYNHDRFLKVFRQLQDHQITLIAASGNPHYQLKKQFAPVQAELAYVAENGVEVIQAGQVLSCEQMTSSAIQDVFRLHQDLPDSQFILSGFNQAYLMGEKDDEFFDSVKHHYLGLKRIDDLQEVNEPIVKMQIKVPVDQTSQLQTYINDHIQGVTAVTSGYDDLDLIITGQDKAAGLAKLCQANHWQASELMAFGDGQNDLSMLEFVGHSYAMTNGMAIVKKAAQNLAPSNDEDGVLQVIEAYLIQQYG</sequence>
<dbReference type="SFLD" id="SFLDS00003">
    <property type="entry name" value="Haloacid_Dehalogenase"/>
    <property type="match status" value="1"/>
</dbReference>
<dbReference type="Gene3D" id="3.40.50.1000">
    <property type="entry name" value="HAD superfamily/HAD-like"/>
    <property type="match status" value="1"/>
</dbReference>
<dbReference type="PROSITE" id="PS01229">
    <property type="entry name" value="COF_2"/>
    <property type="match status" value="1"/>
</dbReference>
<dbReference type="SFLD" id="SFLDG01140">
    <property type="entry name" value="C2.B:_Phosphomannomutase_and_P"/>
    <property type="match status" value="1"/>
</dbReference>
<dbReference type="GO" id="GO:0016791">
    <property type="term" value="F:phosphatase activity"/>
    <property type="evidence" value="ECO:0007669"/>
    <property type="project" value="TreeGrafter"/>
</dbReference>
<dbReference type="InterPro" id="IPR000150">
    <property type="entry name" value="Cof"/>
</dbReference>
<dbReference type="Gene3D" id="3.30.1240.10">
    <property type="match status" value="1"/>
</dbReference>
<dbReference type="PANTHER" id="PTHR10000">
    <property type="entry name" value="PHOSPHOSERINE PHOSPHATASE"/>
    <property type="match status" value="1"/>
</dbReference>
<dbReference type="EMBL" id="AZFN01000003">
    <property type="protein sequence ID" value="KRM03368.1"/>
    <property type="molecule type" value="Genomic_DNA"/>
</dbReference>
<dbReference type="NCBIfam" id="TIGR01484">
    <property type="entry name" value="HAD-SF-IIB"/>
    <property type="match status" value="1"/>
</dbReference>
<dbReference type="InterPro" id="IPR023214">
    <property type="entry name" value="HAD_sf"/>
</dbReference>
<proteinExistence type="predicted"/>
<dbReference type="Pfam" id="PF08282">
    <property type="entry name" value="Hydrolase_3"/>
    <property type="match status" value="1"/>
</dbReference>
<organism evidence="1 2">
    <name type="scientific">Limosilactobacillus gastricus DSM 16045</name>
    <dbReference type="NCBI Taxonomy" id="1423749"/>
    <lineage>
        <taxon>Bacteria</taxon>
        <taxon>Bacillati</taxon>
        <taxon>Bacillota</taxon>
        <taxon>Bacilli</taxon>
        <taxon>Lactobacillales</taxon>
        <taxon>Lactobacillaceae</taxon>
        <taxon>Limosilactobacillus</taxon>
    </lineage>
</organism>
<reference evidence="1 2" key="1">
    <citation type="journal article" date="2015" name="Genome Announc.">
        <title>Expanding the biotechnology potential of lactobacilli through comparative genomics of 213 strains and associated genera.</title>
        <authorList>
            <person name="Sun Z."/>
            <person name="Harris H.M."/>
            <person name="McCann A."/>
            <person name="Guo C."/>
            <person name="Argimon S."/>
            <person name="Zhang W."/>
            <person name="Yang X."/>
            <person name="Jeffery I.B."/>
            <person name="Cooney J.C."/>
            <person name="Kagawa T.F."/>
            <person name="Liu W."/>
            <person name="Song Y."/>
            <person name="Salvetti E."/>
            <person name="Wrobel A."/>
            <person name="Rasinkangas P."/>
            <person name="Parkhill J."/>
            <person name="Rea M.C."/>
            <person name="O'Sullivan O."/>
            <person name="Ritari J."/>
            <person name="Douillard F.P."/>
            <person name="Paul Ross R."/>
            <person name="Yang R."/>
            <person name="Briner A.E."/>
            <person name="Felis G.E."/>
            <person name="de Vos W.M."/>
            <person name="Barrangou R."/>
            <person name="Klaenhammer T.R."/>
            <person name="Caufield P.W."/>
            <person name="Cui Y."/>
            <person name="Zhang H."/>
            <person name="O'Toole P.W."/>
        </authorList>
    </citation>
    <scope>NUCLEOTIDE SEQUENCE [LARGE SCALE GENOMIC DNA]</scope>
    <source>
        <strain evidence="1 2">DSM 16045</strain>
    </source>
</reference>
<name>A0A0R1VCT9_9LACO</name>
<comment type="caution">
    <text evidence="1">The sequence shown here is derived from an EMBL/GenBank/DDBJ whole genome shotgun (WGS) entry which is preliminary data.</text>
</comment>
<dbReference type="SUPFAM" id="SSF56784">
    <property type="entry name" value="HAD-like"/>
    <property type="match status" value="1"/>
</dbReference>
<dbReference type="RefSeq" id="WP_056936755.1">
    <property type="nucleotide sequence ID" value="NZ_AZFN01000003.1"/>
</dbReference>
<dbReference type="GO" id="GO:0005829">
    <property type="term" value="C:cytosol"/>
    <property type="evidence" value="ECO:0007669"/>
    <property type="project" value="TreeGrafter"/>
</dbReference>
<keyword evidence="2" id="KW-1185">Reference proteome</keyword>
<dbReference type="AlphaFoldDB" id="A0A0R1VCT9"/>
<evidence type="ECO:0000313" key="2">
    <source>
        <dbReference type="Proteomes" id="UP000051739"/>
    </source>
</evidence>
<dbReference type="Proteomes" id="UP000051739">
    <property type="component" value="Unassembled WGS sequence"/>
</dbReference>
<dbReference type="InterPro" id="IPR036412">
    <property type="entry name" value="HAD-like_sf"/>
</dbReference>
<evidence type="ECO:0000313" key="1">
    <source>
        <dbReference type="EMBL" id="KRM03368.1"/>
    </source>
</evidence>